<sequence length="205" mass="21392">MSVQSRIPSFLRKTLAAVALAGVAQAPAHAGLVLTVKSLTTDELWLQISGTFDADTIGESKGYLAVKNKWSSNVGVHTEMFAFAPAVTLNTITIGGSAVTTAVQDALATWTDNIFFINPQGSERSILAGTAVGGEIRLSGAGAFNPANLSLELVSGLNRPIGRDDWARLEAVAEASSGQLPEPGALALVSMALLSGFVSARRRQR</sequence>
<dbReference type="Proteomes" id="UP001076464">
    <property type="component" value="Unassembled WGS sequence"/>
</dbReference>
<accession>A0ACC6CG37</accession>
<evidence type="ECO:0000313" key="2">
    <source>
        <dbReference type="Proteomes" id="UP001076464"/>
    </source>
</evidence>
<gene>
    <name evidence="1" type="ORF">NYO99_20335</name>
</gene>
<proteinExistence type="predicted"/>
<reference evidence="1" key="1">
    <citation type="submission" date="2022-08" db="EMBL/GenBank/DDBJ databases">
        <title>Genome sequencing of Pelomonas sp. UHG3.</title>
        <authorList>
            <person name="So Y."/>
        </authorList>
    </citation>
    <scope>NUCLEOTIDE SEQUENCE</scope>
    <source>
        <strain evidence="1">UHG3</strain>
    </source>
</reference>
<organism evidence="1 2">
    <name type="scientific">Roseateles hydrophilus</name>
    <dbReference type="NCBI Taxonomy" id="2975054"/>
    <lineage>
        <taxon>Bacteria</taxon>
        <taxon>Pseudomonadati</taxon>
        <taxon>Pseudomonadota</taxon>
        <taxon>Betaproteobacteria</taxon>
        <taxon>Burkholderiales</taxon>
        <taxon>Sphaerotilaceae</taxon>
        <taxon>Roseateles</taxon>
    </lineage>
</organism>
<keyword evidence="2" id="KW-1185">Reference proteome</keyword>
<name>A0ACC6CG37_9BURK</name>
<dbReference type="EMBL" id="JAPPUY010000006">
    <property type="protein sequence ID" value="MCY4747332.1"/>
    <property type="molecule type" value="Genomic_DNA"/>
</dbReference>
<evidence type="ECO:0000313" key="1">
    <source>
        <dbReference type="EMBL" id="MCY4747332.1"/>
    </source>
</evidence>
<comment type="caution">
    <text evidence="1">The sequence shown here is derived from an EMBL/GenBank/DDBJ whole genome shotgun (WGS) entry which is preliminary data.</text>
</comment>
<protein>
    <submittedName>
        <fullName evidence="1">PEP-CTERM sorting domain-containing protein</fullName>
    </submittedName>
</protein>